<feature type="transmembrane region" description="Helical" evidence="2">
    <location>
        <begin position="158"/>
        <end position="179"/>
    </location>
</feature>
<protein>
    <submittedName>
        <fullName evidence="3">Uncharacterized protein</fullName>
    </submittedName>
</protein>
<gene>
    <name evidence="3" type="ORF">L1F31_05880</name>
</gene>
<keyword evidence="4" id="KW-1185">Reference proteome</keyword>
<keyword evidence="2" id="KW-1133">Transmembrane helix</keyword>
<reference evidence="3" key="1">
    <citation type="submission" date="2022-03" db="EMBL/GenBank/DDBJ databases">
        <title>Brevibacterium spongiae sp. nov., isolated from marine sponge.</title>
        <authorList>
            <person name="Li Z."/>
            <person name="Zhang M."/>
        </authorList>
    </citation>
    <scope>NUCLEOTIDE SEQUENCE</scope>
    <source>
        <strain evidence="3">WHS-Z9</strain>
    </source>
</reference>
<keyword evidence="2" id="KW-0812">Transmembrane</keyword>
<evidence type="ECO:0000256" key="2">
    <source>
        <dbReference type="SAM" id="Phobius"/>
    </source>
</evidence>
<proteinExistence type="predicted"/>
<organism evidence="3 4">
    <name type="scientific">Brevibacterium spongiae</name>
    <dbReference type="NCBI Taxonomy" id="2909672"/>
    <lineage>
        <taxon>Bacteria</taxon>
        <taxon>Bacillati</taxon>
        <taxon>Actinomycetota</taxon>
        <taxon>Actinomycetes</taxon>
        <taxon>Micrococcales</taxon>
        <taxon>Brevibacteriaceae</taxon>
        <taxon>Brevibacterium</taxon>
    </lineage>
</organism>
<evidence type="ECO:0000256" key="1">
    <source>
        <dbReference type="SAM" id="MobiDB-lite"/>
    </source>
</evidence>
<sequence>MTQQAQTIAEALNTDPVYVTNAAQGEMNETLLQKAETKIDGLDFDAFVIVTGGEGVDRNLLEQVKVFNGGEGVFIMIDTNTDLAVDYAFDDQHDLQMQVMDQLSVGRDQWSYSTPSVTKLNMLLDLYADPQEAPEWETGQEEAPGSEVQTVEGAGSTATLFLGGAVLVLALVIAIIWFARSRRERKQAARTRRQFELPARLLDRVDDLQRKTLREGLSEDTTELADEITQLQTQNLSTSDAEGVERALDAYQMARTIVDDSEAERIDLAGAMVLLRQAGREIAEVKLHRSAKRGAKARKSGAARTSGSTRSARTQGLPQSLCTVNPLHGEARSNQLVSTERKGHLAGRSVRVPVCGSCLSDLHSGHELQWIYDGDRPYVEGRSAWAQTLFGAIGGDLVTALHRQRS</sequence>
<name>A0ABY5SRK8_9MICO</name>
<dbReference type="RefSeq" id="WP_265419732.1">
    <property type="nucleotide sequence ID" value="NZ_CP093443.1"/>
</dbReference>
<feature type="compositionally biased region" description="Basic residues" evidence="1">
    <location>
        <begin position="288"/>
        <end position="301"/>
    </location>
</feature>
<keyword evidence="2" id="KW-0472">Membrane</keyword>
<evidence type="ECO:0000313" key="4">
    <source>
        <dbReference type="Proteomes" id="UP001064879"/>
    </source>
</evidence>
<feature type="region of interest" description="Disordered" evidence="1">
    <location>
        <begin position="287"/>
        <end position="321"/>
    </location>
</feature>
<feature type="compositionally biased region" description="Polar residues" evidence="1">
    <location>
        <begin position="305"/>
        <end position="321"/>
    </location>
</feature>
<evidence type="ECO:0000313" key="3">
    <source>
        <dbReference type="EMBL" id="UVI37178.1"/>
    </source>
</evidence>
<accession>A0ABY5SRK8</accession>
<dbReference type="EMBL" id="CP093443">
    <property type="protein sequence ID" value="UVI37178.1"/>
    <property type="molecule type" value="Genomic_DNA"/>
</dbReference>
<dbReference type="Proteomes" id="UP001064879">
    <property type="component" value="Chromosome"/>
</dbReference>